<evidence type="ECO:0000256" key="1">
    <source>
        <dbReference type="ARBA" id="ARBA00002378"/>
    </source>
</evidence>
<comment type="catalytic activity">
    <reaction evidence="11">
        <text>a quinone + NADH + 5 H(+)(in) = a quinol + NAD(+) + 4 H(+)(out)</text>
        <dbReference type="Rhea" id="RHEA:57888"/>
        <dbReference type="ChEBI" id="CHEBI:15378"/>
        <dbReference type="ChEBI" id="CHEBI:24646"/>
        <dbReference type="ChEBI" id="CHEBI:57540"/>
        <dbReference type="ChEBI" id="CHEBI:57945"/>
        <dbReference type="ChEBI" id="CHEBI:132124"/>
    </reaction>
</comment>
<protein>
    <recommendedName>
        <fullName evidence="11">NADH-quinone oxidoreductase subunit K</fullName>
        <ecNumber evidence="11">7.1.1.-</ecNumber>
    </recommendedName>
    <alternativeName>
        <fullName evidence="11">NADH dehydrogenase I subunit K</fullName>
    </alternativeName>
    <alternativeName>
        <fullName evidence="11">NDH-1 subunit K</fullName>
    </alternativeName>
</protein>
<dbReference type="RefSeq" id="WP_168062694.1">
    <property type="nucleotide sequence ID" value="NZ_VTOW01000004.1"/>
</dbReference>
<dbReference type="PANTHER" id="PTHR11434">
    <property type="entry name" value="NADH-UBIQUINONE OXIDOREDUCTASE SUBUNIT ND4L"/>
    <property type="match status" value="1"/>
</dbReference>
<reference evidence="12 13" key="1">
    <citation type="journal article" date="2020" name="Nature">
        <title>Bacterial chemolithoautotrophy via manganese oxidation.</title>
        <authorList>
            <person name="Yu H."/>
            <person name="Leadbetter J.R."/>
        </authorList>
    </citation>
    <scope>NUCLEOTIDE SEQUENCE [LARGE SCALE GENOMIC DNA]</scope>
    <source>
        <strain evidence="12 13">Mn-1</strain>
    </source>
</reference>
<feature type="transmembrane region" description="Helical" evidence="11">
    <location>
        <begin position="31"/>
        <end position="52"/>
    </location>
</feature>
<evidence type="ECO:0000256" key="7">
    <source>
        <dbReference type="ARBA" id="ARBA00022967"/>
    </source>
</evidence>
<comment type="subcellular location">
    <subcellularLocation>
        <location evidence="11">Cell membrane</location>
        <topology evidence="11">Multi-pass membrane protein</topology>
    </subcellularLocation>
    <subcellularLocation>
        <location evidence="2">Membrane</location>
        <topology evidence="2">Multi-pass membrane protein</topology>
    </subcellularLocation>
</comment>
<dbReference type="Proteomes" id="UP000534783">
    <property type="component" value="Unassembled WGS sequence"/>
</dbReference>
<evidence type="ECO:0000256" key="11">
    <source>
        <dbReference type="HAMAP-Rule" id="MF_01456"/>
    </source>
</evidence>
<dbReference type="NCBIfam" id="NF004323">
    <property type="entry name" value="PRK05715.1-5"/>
    <property type="match status" value="1"/>
</dbReference>
<evidence type="ECO:0000256" key="5">
    <source>
        <dbReference type="ARBA" id="ARBA00022692"/>
    </source>
</evidence>
<dbReference type="InterPro" id="IPR001133">
    <property type="entry name" value="NADH_UbQ_OxRdtase_chain4L/K"/>
</dbReference>
<evidence type="ECO:0000256" key="9">
    <source>
        <dbReference type="ARBA" id="ARBA00023027"/>
    </source>
</evidence>
<dbReference type="NCBIfam" id="NF004321">
    <property type="entry name" value="PRK05715.1-3"/>
    <property type="match status" value="1"/>
</dbReference>
<evidence type="ECO:0000256" key="6">
    <source>
        <dbReference type="ARBA" id="ARBA00022719"/>
    </source>
</evidence>
<keyword evidence="7 11" id="KW-1278">Translocase</keyword>
<evidence type="ECO:0000256" key="4">
    <source>
        <dbReference type="ARBA" id="ARBA00022448"/>
    </source>
</evidence>
<accession>A0A7X6DTH8</accession>
<dbReference type="InterPro" id="IPR039428">
    <property type="entry name" value="NUOK/Mnh_C1-like"/>
</dbReference>
<dbReference type="GO" id="GO:0042773">
    <property type="term" value="P:ATP synthesis coupled electron transport"/>
    <property type="evidence" value="ECO:0007669"/>
    <property type="project" value="InterPro"/>
</dbReference>
<evidence type="ECO:0000256" key="3">
    <source>
        <dbReference type="ARBA" id="ARBA00010519"/>
    </source>
</evidence>
<dbReference type="EMBL" id="VTOW01000004">
    <property type="protein sequence ID" value="NKE72753.1"/>
    <property type="molecule type" value="Genomic_DNA"/>
</dbReference>
<name>A0A7X6DTH8_9BACT</name>
<proteinExistence type="inferred from homology"/>
<dbReference type="GO" id="GO:0048038">
    <property type="term" value="F:quinone binding"/>
    <property type="evidence" value="ECO:0007669"/>
    <property type="project" value="UniProtKB-KW"/>
</dbReference>
<keyword evidence="11" id="KW-0830">Ubiquinone</keyword>
<dbReference type="PANTHER" id="PTHR11434:SF21">
    <property type="entry name" value="NADH DEHYDROGENASE SUBUNIT 4L-RELATED"/>
    <property type="match status" value="1"/>
</dbReference>
<evidence type="ECO:0000313" key="13">
    <source>
        <dbReference type="Proteomes" id="UP000534783"/>
    </source>
</evidence>
<dbReference type="HAMAP" id="MF_01456">
    <property type="entry name" value="NDH1_NuoK"/>
    <property type="match status" value="1"/>
</dbReference>
<feature type="transmembrane region" description="Helical" evidence="11">
    <location>
        <begin position="58"/>
        <end position="84"/>
    </location>
</feature>
<dbReference type="NCBIfam" id="NF004320">
    <property type="entry name" value="PRK05715.1-2"/>
    <property type="match status" value="1"/>
</dbReference>
<keyword evidence="9 11" id="KW-0520">NAD</keyword>
<comment type="function">
    <text evidence="1 11">NDH-1 shuttles electrons from NADH, via FMN and iron-sulfur (Fe-S) centers, to quinones in the respiratory chain. The immediate electron acceptor for the enzyme in this species is believed to be ubiquinone. Couples the redox reaction to proton translocation (for every two electrons transferred, four hydrogen ions are translocated across the cytoplasmic membrane), and thus conserves the redox energy in a proton gradient.</text>
</comment>
<comment type="subunit">
    <text evidence="11">NDH-1 is composed of 14 different subunits. Subunits NuoA, H, J, K, L, M, N constitute the membrane sector of the complex.</text>
</comment>
<feature type="transmembrane region" description="Helical" evidence="11">
    <location>
        <begin position="6"/>
        <end position="24"/>
    </location>
</feature>
<keyword evidence="4 11" id="KW-0813">Transport</keyword>
<sequence length="100" mass="11198">MVPLEWYLLLAFALFAIGVTGVLVRRNVIMVLLSIELILNSANITFVAYSYYLQSITGQIVVFFVLTMAAAEVALGLALVIALYRVRAVMNVDEINLMRW</sequence>
<comment type="similarity">
    <text evidence="3 11">Belongs to the complex I subunit 4L family.</text>
</comment>
<keyword evidence="8 11" id="KW-1133">Transmembrane helix</keyword>
<keyword evidence="13" id="KW-1185">Reference proteome</keyword>
<evidence type="ECO:0000256" key="10">
    <source>
        <dbReference type="ARBA" id="ARBA00023136"/>
    </source>
</evidence>
<comment type="caution">
    <text evidence="12">The sequence shown here is derived from an EMBL/GenBank/DDBJ whole genome shotgun (WGS) entry which is preliminary data.</text>
</comment>
<keyword evidence="11" id="KW-1003">Cell membrane</keyword>
<dbReference type="FunFam" id="1.10.287.3510:FF:000001">
    <property type="entry name" value="NADH-quinone oxidoreductase subunit K"/>
    <property type="match status" value="1"/>
</dbReference>
<dbReference type="GO" id="GO:0030964">
    <property type="term" value="C:NADH dehydrogenase complex"/>
    <property type="evidence" value="ECO:0007669"/>
    <property type="project" value="TreeGrafter"/>
</dbReference>
<gene>
    <name evidence="11 12" type="primary">nuoK</name>
    <name evidence="12" type="ORF">MNODULE_18540</name>
</gene>
<evidence type="ECO:0000256" key="8">
    <source>
        <dbReference type="ARBA" id="ARBA00022989"/>
    </source>
</evidence>
<dbReference type="AlphaFoldDB" id="A0A7X6DTH8"/>
<keyword evidence="10 11" id="KW-0472">Membrane</keyword>
<dbReference type="GO" id="GO:0050136">
    <property type="term" value="F:NADH dehydrogenase (quinone) (non-electrogenic) activity"/>
    <property type="evidence" value="ECO:0007669"/>
    <property type="project" value="UniProtKB-UniRule"/>
</dbReference>
<evidence type="ECO:0000256" key="2">
    <source>
        <dbReference type="ARBA" id="ARBA00004141"/>
    </source>
</evidence>
<dbReference type="EC" id="7.1.1.-" evidence="11"/>
<keyword evidence="6 11" id="KW-0874">Quinone</keyword>
<dbReference type="GO" id="GO:0005886">
    <property type="term" value="C:plasma membrane"/>
    <property type="evidence" value="ECO:0007669"/>
    <property type="project" value="UniProtKB-SubCell"/>
</dbReference>
<organism evidence="12 13">
    <name type="scientific">Candidatus Manganitrophus noduliformans</name>
    <dbReference type="NCBI Taxonomy" id="2606439"/>
    <lineage>
        <taxon>Bacteria</taxon>
        <taxon>Pseudomonadati</taxon>
        <taxon>Nitrospirota</taxon>
        <taxon>Nitrospiria</taxon>
        <taxon>Candidatus Troglogloeales</taxon>
        <taxon>Candidatus Manganitrophaceae</taxon>
        <taxon>Candidatus Manganitrophus</taxon>
    </lineage>
</organism>
<keyword evidence="12" id="KW-0560">Oxidoreductase</keyword>
<keyword evidence="5 11" id="KW-0812">Transmembrane</keyword>
<dbReference type="Pfam" id="PF00420">
    <property type="entry name" value="Oxidored_q2"/>
    <property type="match status" value="1"/>
</dbReference>
<dbReference type="Gene3D" id="1.10.287.3510">
    <property type="match status" value="1"/>
</dbReference>
<evidence type="ECO:0000313" key="12">
    <source>
        <dbReference type="EMBL" id="NKE72753.1"/>
    </source>
</evidence>